<comment type="similarity">
    <text evidence="1">Belongs to the PACS family.</text>
</comment>
<evidence type="ECO:0000259" key="4">
    <source>
        <dbReference type="Pfam" id="PF25332"/>
    </source>
</evidence>
<feature type="compositionally biased region" description="Polar residues" evidence="3">
    <location>
        <begin position="414"/>
        <end position="428"/>
    </location>
</feature>
<feature type="compositionally biased region" description="Polar residues" evidence="3">
    <location>
        <begin position="525"/>
        <end position="535"/>
    </location>
</feature>
<evidence type="ECO:0000256" key="2">
    <source>
        <dbReference type="ARBA" id="ARBA00022553"/>
    </source>
</evidence>
<protein>
    <submittedName>
        <fullName evidence="7">Phosphofurin acidic cluster sorting protein 2</fullName>
    </submittedName>
</protein>
<dbReference type="EMBL" id="UZAN01044623">
    <property type="protein sequence ID" value="VDP81159.1"/>
    <property type="molecule type" value="Genomic_DNA"/>
</dbReference>
<feature type="region of interest" description="Disordered" evidence="3">
    <location>
        <begin position="572"/>
        <end position="593"/>
    </location>
</feature>
<evidence type="ECO:0000313" key="7">
    <source>
        <dbReference type="WBParaSite" id="ECPE_0000747401-mRNA-1"/>
    </source>
</evidence>
<feature type="region of interest" description="Disordered" evidence="3">
    <location>
        <begin position="299"/>
        <end position="321"/>
    </location>
</feature>
<feature type="region of interest" description="Disordered" evidence="3">
    <location>
        <begin position="458"/>
        <end position="537"/>
    </location>
</feature>
<proteinExistence type="inferred from homology"/>
<dbReference type="PANTHER" id="PTHR13280:SF17">
    <property type="entry name" value="KRUEPPEL TARGET AT 95D, ISOFORM A"/>
    <property type="match status" value="1"/>
</dbReference>
<dbReference type="InterPro" id="IPR019381">
    <property type="entry name" value="PACS1/2_C"/>
</dbReference>
<dbReference type="InterPro" id="IPR057541">
    <property type="entry name" value="PACS1/2_N"/>
</dbReference>
<dbReference type="Proteomes" id="UP000272942">
    <property type="component" value="Unassembled WGS sequence"/>
</dbReference>
<feature type="compositionally biased region" description="Acidic residues" evidence="3">
    <location>
        <begin position="195"/>
        <end position="225"/>
    </location>
</feature>
<organism evidence="7">
    <name type="scientific">Echinostoma caproni</name>
    <dbReference type="NCBI Taxonomy" id="27848"/>
    <lineage>
        <taxon>Eukaryota</taxon>
        <taxon>Metazoa</taxon>
        <taxon>Spiralia</taxon>
        <taxon>Lophotrochozoa</taxon>
        <taxon>Platyhelminthes</taxon>
        <taxon>Trematoda</taxon>
        <taxon>Digenea</taxon>
        <taxon>Plagiorchiida</taxon>
        <taxon>Echinostomata</taxon>
        <taxon>Echinostomatoidea</taxon>
        <taxon>Echinostomatidae</taxon>
        <taxon>Echinostoma</taxon>
    </lineage>
</organism>
<gene>
    <name evidence="5" type="ORF">ECPE_LOCUS7458</name>
</gene>
<accession>A0A183AKH3</accession>
<feature type="compositionally biased region" description="Polar residues" evidence="3">
    <location>
        <begin position="572"/>
        <end position="591"/>
    </location>
</feature>
<feature type="region of interest" description="Disordered" evidence="3">
    <location>
        <begin position="190"/>
        <end position="232"/>
    </location>
</feature>
<evidence type="ECO:0000256" key="3">
    <source>
        <dbReference type="SAM" id="MobiDB-lite"/>
    </source>
</evidence>
<name>A0A183AKH3_9TREM</name>
<evidence type="ECO:0000313" key="5">
    <source>
        <dbReference type="EMBL" id="VDP81159.1"/>
    </source>
</evidence>
<feature type="domain" description="Phosphofurin acidic cluster sorting protein 1/2 N-terminal C2" evidence="4">
    <location>
        <begin position="93"/>
        <end position="182"/>
    </location>
</feature>
<dbReference type="Pfam" id="PF25332">
    <property type="entry name" value="C2_PACS_N"/>
    <property type="match status" value="1"/>
</dbReference>
<dbReference type="AlphaFoldDB" id="A0A183AKH3"/>
<dbReference type="GO" id="GO:0072659">
    <property type="term" value="P:protein localization to plasma membrane"/>
    <property type="evidence" value="ECO:0007669"/>
    <property type="project" value="TreeGrafter"/>
</dbReference>
<evidence type="ECO:0000313" key="6">
    <source>
        <dbReference type="Proteomes" id="UP000272942"/>
    </source>
</evidence>
<keyword evidence="2" id="KW-0597">Phosphoprotein</keyword>
<keyword evidence="6" id="KW-1185">Reference proteome</keyword>
<feature type="compositionally biased region" description="Polar residues" evidence="3">
    <location>
        <begin position="460"/>
        <end position="474"/>
    </location>
</feature>
<sequence length="616" mass="65610">MAGSARRVLRSPEITLIPAKPTGQVNGMPVPCSPPGGQPPPPLQFPTETFMGPGLSTTVGHNYSQGLSTAGTTTATTTAVIGESTGSGAGGCVSIDFNCSIQYSHMLNRDANTLQILIQRRKKYKSKTMNLGYKTLAYCNVNLAQVLQRRIENRFLELYTDPKCSTHPIGRVEVQCLSTSPIEKDLMNGKRKVVDEDEDFPMPDMYSEESDHGEESDEDQLAEAEETGHSRQKKLVKAMSVGLISLNVKLFTLQQKQIKQKLIGLLKKLKIGDPSEEDLDVAETSKLWDEIDLIATASDMEEEDSEADGTDSISIHSTPKPTLRPFFATTGSSDDTLSADAGTKLLKRLQRELFARGEAEATSGAYYLRSVLPETSLNSRSARLSRGAKKGSVHMTCATNAPGVVGATSSAFTAGTPVGTSVRNSSSALRHHRGNGTGGAPSSSGRLASRLVHMRRRSNLGDSSKQNSASVEVNKQNDSRHPCVIPVTSVSLDGVAPRTGSPTNQDSSDEKGESNGLPLEGSLAMTCQSPRSSMPTDSASLAASSVVDAAFSTATGHMLSSGLPCVPLSASPTLTSTPEANRTHTSYTSRASDGREFSFANLDDMLSEVSTQEASI</sequence>
<dbReference type="PANTHER" id="PTHR13280">
    <property type="entry name" value="PHOSPHOFURIN ACIDIC CLUSTER SORTING PROTEIN"/>
    <property type="match status" value="1"/>
</dbReference>
<feature type="region of interest" description="Disordered" evidence="3">
    <location>
        <begin position="414"/>
        <end position="446"/>
    </location>
</feature>
<dbReference type="OrthoDB" id="28829at2759"/>
<feature type="compositionally biased region" description="Polar residues" evidence="3">
    <location>
        <begin position="311"/>
        <end position="320"/>
    </location>
</feature>
<reference evidence="7" key="1">
    <citation type="submission" date="2016-06" db="UniProtKB">
        <authorList>
            <consortium name="WormBaseParasite"/>
        </authorList>
    </citation>
    <scope>IDENTIFICATION</scope>
</reference>
<reference evidence="5 6" key="2">
    <citation type="submission" date="2018-11" db="EMBL/GenBank/DDBJ databases">
        <authorList>
            <consortium name="Pathogen Informatics"/>
        </authorList>
    </citation>
    <scope>NUCLEOTIDE SEQUENCE [LARGE SCALE GENOMIC DNA]</scope>
    <source>
        <strain evidence="5 6">Egypt</strain>
    </source>
</reference>
<evidence type="ECO:0000256" key="1">
    <source>
        <dbReference type="ARBA" id="ARBA00008590"/>
    </source>
</evidence>
<feature type="compositionally biased region" description="Acidic residues" evidence="3">
    <location>
        <begin position="299"/>
        <end position="309"/>
    </location>
</feature>
<dbReference type="WBParaSite" id="ECPE_0000747401-mRNA-1">
    <property type="protein sequence ID" value="ECPE_0000747401-mRNA-1"/>
    <property type="gene ID" value="ECPE_0000747401"/>
</dbReference>